<reference evidence="2" key="1">
    <citation type="journal article" date="2023" name="Insect Mol. Biol.">
        <title>Genome sequencing provides insights into the evolution of gene families encoding plant cell wall-degrading enzymes in longhorned beetles.</title>
        <authorList>
            <person name="Shin N.R."/>
            <person name="Okamura Y."/>
            <person name="Kirsch R."/>
            <person name="Pauchet Y."/>
        </authorList>
    </citation>
    <scope>NUCLEOTIDE SEQUENCE</scope>
    <source>
        <strain evidence="2">RBIC_L_NR</strain>
    </source>
</reference>
<keyword evidence="3" id="KW-1185">Reference proteome</keyword>
<name>A0AAV8X670_9CUCU</name>
<evidence type="ECO:0000256" key="1">
    <source>
        <dbReference type="SAM" id="MobiDB-lite"/>
    </source>
</evidence>
<accession>A0AAV8X670</accession>
<dbReference type="EMBL" id="JANEYF010003862">
    <property type="protein sequence ID" value="KAJ8933447.1"/>
    <property type="molecule type" value="Genomic_DNA"/>
</dbReference>
<organism evidence="2 3">
    <name type="scientific">Rhamnusium bicolor</name>
    <dbReference type="NCBI Taxonomy" id="1586634"/>
    <lineage>
        <taxon>Eukaryota</taxon>
        <taxon>Metazoa</taxon>
        <taxon>Ecdysozoa</taxon>
        <taxon>Arthropoda</taxon>
        <taxon>Hexapoda</taxon>
        <taxon>Insecta</taxon>
        <taxon>Pterygota</taxon>
        <taxon>Neoptera</taxon>
        <taxon>Endopterygota</taxon>
        <taxon>Coleoptera</taxon>
        <taxon>Polyphaga</taxon>
        <taxon>Cucujiformia</taxon>
        <taxon>Chrysomeloidea</taxon>
        <taxon>Cerambycidae</taxon>
        <taxon>Lepturinae</taxon>
        <taxon>Rhagiini</taxon>
        <taxon>Rhamnusium</taxon>
    </lineage>
</organism>
<protein>
    <submittedName>
        <fullName evidence="2">Uncharacterized protein</fullName>
    </submittedName>
</protein>
<proteinExistence type="predicted"/>
<comment type="caution">
    <text evidence="2">The sequence shown here is derived from an EMBL/GenBank/DDBJ whole genome shotgun (WGS) entry which is preliminary data.</text>
</comment>
<feature type="region of interest" description="Disordered" evidence="1">
    <location>
        <begin position="66"/>
        <end position="90"/>
    </location>
</feature>
<evidence type="ECO:0000313" key="3">
    <source>
        <dbReference type="Proteomes" id="UP001162156"/>
    </source>
</evidence>
<dbReference type="Proteomes" id="UP001162156">
    <property type="component" value="Unassembled WGS sequence"/>
</dbReference>
<feature type="region of interest" description="Disordered" evidence="1">
    <location>
        <begin position="1"/>
        <end position="54"/>
    </location>
</feature>
<sequence length="143" mass="16241">MNHQKKNSQKENGELVRAPRIPNTSLVIDVEHEKNKRKGSNKRKRNVSDVDKNSMIKKMKDNFNRHVSSERPISLDDEMELTDTTSESGSLSNEIIQNLGLSGITVHKVMKNSKRINGQKIELMSMSKSEEDVSDNGQDQLHV</sequence>
<dbReference type="AlphaFoldDB" id="A0AAV8X670"/>
<evidence type="ECO:0000313" key="2">
    <source>
        <dbReference type="EMBL" id="KAJ8933447.1"/>
    </source>
</evidence>
<gene>
    <name evidence="2" type="ORF">NQ314_014004</name>
</gene>
<feature type="compositionally biased region" description="Basic residues" evidence="1">
    <location>
        <begin position="35"/>
        <end position="45"/>
    </location>
</feature>